<feature type="transmembrane region" description="Helical" evidence="2">
    <location>
        <begin position="52"/>
        <end position="72"/>
    </location>
</feature>
<sequence length="336" mass="38801">MVCGERRYFSNLFLEIPRSTHSIFNMSKQAPKSTFGISQLKAIGTGRIARRLVDFFAILICTVILLSIGFNLSEWWRMDETAVILAGIQSTSRPVQLVHPQIQVKRQDSSQKVSRDSFSGNTIAVLKELTKRCQNHLVSSNRTPVNSKITLREQRLLAELALLKPLSKEENVWEIYSIPGRWPSIIGILNTHAQTELSSISWRVMFWSMAIPLNQQQWRIWMLENQPEEGKERDRNKEPSLPPGAEKILSLDSGKQGQLMFFSGMGPVKNWTRFFDRYYQNLKWDKTSHWKQVNDRFSARFSTRTGSVSFTVVDIIIYRSDKNSFKGIRIRANSQQ</sequence>
<gene>
    <name evidence="3" type="ORF">MNBD_PLANCTO02-1799</name>
</gene>
<keyword evidence="2" id="KW-0472">Membrane</keyword>
<keyword evidence="2" id="KW-0812">Transmembrane</keyword>
<evidence type="ECO:0000313" key="3">
    <source>
        <dbReference type="EMBL" id="VAX40817.1"/>
    </source>
</evidence>
<organism evidence="3">
    <name type="scientific">hydrothermal vent metagenome</name>
    <dbReference type="NCBI Taxonomy" id="652676"/>
    <lineage>
        <taxon>unclassified sequences</taxon>
        <taxon>metagenomes</taxon>
        <taxon>ecological metagenomes</taxon>
    </lineage>
</organism>
<keyword evidence="2" id="KW-1133">Transmembrane helix</keyword>
<reference evidence="3" key="1">
    <citation type="submission" date="2018-06" db="EMBL/GenBank/DDBJ databases">
        <authorList>
            <person name="Zhirakovskaya E."/>
        </authorList>
    </citation>
    <scope>NUCLEOTIDE SEQUENCE</scope>
</reference>
<protein>
    <submittedName>
        <fullName evidence="3">Uncharacterized protein</fullName>
    </submittedName>
</protein>
<evidence type="ECO:0000256" key="2">
    <source>
        <dbReference type="SAM" id="Phobius"/>
    </source>
</evidence>
<name>A0A3B1E873_9ZZZZ</name>
<evidence type="ECO:0000256" key="1">
    <source>
        <dbReference type="SAM" id="MobiDB-lite"/>
    </source>
</evidence>
<dbReference type="EMBL" id="UOGL01000484">
    <property type="protein sequence ID" value="VAX40817.1"/>
    <property type="molecule type" value="Genomic_DNA"/>
</dbReference>
<feature type="compositionally biased region" description="Basic and acidic residues" evidence="1">
    <location>
        <begin position="228"/>
        <end position="238"/>
    </location>
</feature>
<proteinExistence type="predicted"/>
<dbReference type="AlphaFoldDB" id="A0A3B1E873"/>
<accession>A0A3B1E873</accession>
<feature type="region of interest" description="Disordered" evidence="1">
    <location>
        <begin position="228"/>
        <end position="247"/>
    </location>
</feature>